<comment type="caution">
    <text evidence="1">The sequence shown here is derived from an EMBL/GenBank/DDBJ whole genome shotgun (WGS) entry which is preliminary data.</text>
</comment>
<evidence type="ECO:0000313" key="2">
    <source>
        <dbReference type="Proteomes" id="UP001469553"/>
    </source>
</evidence>
<protein>
    <submittedName>
        <fullName evidence="1">Uncharacterized protein</fullName>
    </submittedName>
</protein>
<reference evidence="1 2" key="1">
    <citation type="submission" date="2021-06" db="EMBL/GenBank/DDBJ databases">
        <authorList>
            <person name="Palmer J.M."/>
        </authorList>
    </citation>
    <scope>NUCLEOTIDE SEQUENCE [LARGE SCALE GENOMIC DNA]</scope>
    <source>
        <strain evidence="1 2">AS_MEX2019</strain>
        <tissue evidence="1">Muscle</tissue>
    </source>
</reference>
<dbReference type="EMBL" id="JAHRIP010039696">
    <property type="protein sequence ID" value="MEQ2296243.1"/>
    <property type="molecule type" value="Genomic_DNA"/>
</dbReference>
<accession>A0ABV0YQV0</accession>
<dbReference type="Proteomes" id="UP001469553">
    <property type="component" value="Unassembled WGS sequence"/>
</dbReference>
<evidence type="ECO:0000313" key="1">
    <source>
        <dbReference type="EMBL" id="MEQ2296243.1"/>
    </source>
</evidence>
<proteinExistence type="predicted"/>
<organism evidence="1 2">
    <name type="scientific">Ameca splendens</name>
    <dbReference type="NCBI Taxonomy" id="208324"/>
    <lineage>
        <taxon>Eukaryota</taxon>
        <taxon>Metazoa</taxon>
        <taxon>Chordata</taxon>
        <taxon>Craniata</taxon>
        <taxon>Vertebrata</taxon>
        <taxon>Euteleostomi</taxon>
        <taxon>Actinopterygii</taxon>
        <taxon>Neopterygii</taxon>
        <taxon>Teleostei</taxon>
        <taxon>Neoteleostei</taxon>
        <taxon>Acanthomorphata</taxon>
        <taxon>Ovalentaria</taxon>
        <taxon>Atherinomorphae</taxon>
        <taxon>Cyprinodontiformes</taxon>
        <taxon>Goodeidae</taxon>
        <taxon>Ameca</taxon>
    </lineage>
</organism>
<name>A0ABV0YQV0_9TELE</name>
<gene>
    <name evidence="1" type="ORF">AMECASPLE_022930</name>
</gene>
<sequence length="142" mass="15631">MWSVCATELRASSVHAYLLTNVASLPVFVLDDHAWQPAHVVQVSYFCFCPYFSSSARFCYPSIIPVFVSPSSLHPLNTSTFTTSLLPPGGDSGLHMFVLVASQQESAAFLAKHDTNCACQPWAEDRGRGKREKKSVSSPLQY</sequence>
<keyword evidence="2" id="KW-1185">Reference proteome</keyword>